<protein>
    <submittedName>
        <fullName evidence="14">Autotransporter adhesin</fullName>
    </submittedName>
</protein>
<evidence type="ECO:0000256" key="7">
    <source>
        <dbReference type="ARBA" id="ARBA00022729"/>
    </source>
</evidence>
<gene>
    <name evidence="14" type="ORF">SAMN05192539_103446</name>
</gene>
<evidence type="ECO:0000259" key="13">
    <source>
        <dbReference type="Pfam" id="PF05662"/>
    </source>
</evidence>
<feature type="domain" description="Trimeric autotransporter adhesin YadA-like head" evidence="12">
    <location>
        <begin position="163"/>
        <end position="189"/>
    </location>
</feature>
<name>A0A1H7DZ70_9BURK</name>
<dbReference type="Gene3D" id="2.60.40.4050">
    <property type="match status" value="1"/>
</dbReference>
<feature type="domain" description="Trimeric autotransporter adhesin YadA-like stalk" evidence="13">
    <location>
        <begin position="237"/>
        <end position="261"/>
    </location>
</feature>
<dbReference type="SUPFAM" id="SSF54523">
    <property type="entry name" value="Pili subunits"/>
    <property type="match status" value="1"/>
</dbReference>
<evidence type="ECO:0000256" key="1">
    <source>
        <dbReference type="ARBA" id="ARBA00004241"/>
    </source>
</evidence>
<keyword evidence="7" id="KW-0732">Signal</keyword>
<accession>A0A1H7DZ70</accession>
<evidence type="ECO:0000256" key="2">
    <source>
        <dbReference type="ARBA" id="ARBA00004442"/>
    </source>
</evidence>
<keyword evidence="4" id="KW-0813">Transport</keyword>
<reference evidence="15" key="1">
    <citation type="submission" date="2016-10" db="EMBL/GenBank/DDBJ databases">
        <authorList>
            <person name="Varghese N."/>
            <person name="Submissions S."/>
        </authorList>
    </citation>
    <scope>NUCLEOTIDE SEQUENCE [LARGE SCALE GENOMIC DNA]</scope>
    <source>
        <strain evidence="15">LMG 26031</strain>
    </source>
</reference>
<evidence type="ECO:0000313" key="14">
    <source>
        <dbReference type="EMBL" id="SEK04972.1"/>
    </source>
</evidence>
<evidence type="ECO:0000256" key="5">
    <source>
        <dbReference type="ARBA" id="ARBA00022452"/>
    </source>
</evidence>
<dbReference type="InterPro" id="IPR008640">
    <property type="entry name" value="Adhesin_Head_dom"/>
</dbReference>
<dbReference type="GO" id="GO:0009279">
    <property type="term" value="C:cell outer membrane"/>
    <property type="evidence" value="ECO:0007669"/>
    <property type="project" value="UniProtKB-SubCell"/>
</dbReference>
<dbReference type="Gene3D" id="3.30.1300.30">
    <property type="entry name" value="GSPII I/J protein-like"/>
    <property type="match status" value="1"/>
</dbReference>
<evidence type="ECO:0000256" key="6">
    <source>
        <dbReference type="ARBA" id="ARBA00022692"/>
    </source>
</evidence>
<evidence type="ECO:0000259" key="12">
    <source>
        <dbReference type="Pfam" id="PF05658"/>
    </source>
</evidence>
<feature type="domain" description="Trimeric autotransporter adhesin YadA-like head" evidence="12">
    <location>
        <begin position="583"/>
        <end position="609"/>
    </location>
</feature>
<dbReference type="GO" id="GO:0009986">
    <property type="term" value="C:cell surface"/>
    <property type="evidence" value="ECO:0007669"/>
    <property type="project" value="UniProtKB-SubCell"/>
</dbReference>
<dbReference type="Gene3D" id="2.150.10.10">
    <property type="entry name" value="Serralysin-like metalloprotease, C-terminal"/>
    <property type="match status" value="3"/>
</dbReference>
<dbReference type="EMBL" id="FNYE01000034">
    <property type="protein sequence ID" value="SEK04972.1"/>
    <property type="molecule type" value="Genomic_DNA"/>
</dbReference>
<evidence type="ECO:0000256" key="10">
    <source>
        <dbReference type="ARBA" id="ARBA00023237"/>
    </source>
</evidence>
<comment type="similarity">
    <text evidence="3">Belongs to the autotransporter-2 (AT-2) (TC 1.B.40) family.</text>
</comment>
<dbReference type="InterPro" id="IPR005594">
    <property type="entry name" value="YadA_C"/>
</dbReference>
<evidence type="ECO:0000256" key="4">
    <source>
        <dbReference type="ARBA" id="ARBA00022448"/>
    </source>
</evidence>
<feature type="domain" description="Trimeric autotransporter adhesin YadA-like C-terminal membrane anchor" evidence="11">
    <location>
        <begin position="692"/>
        <end position="750"/>
    </location>
</feature>
<keyword evidence="6" id="KW-0812">Transmembrane</keyword>
<dbReference type="Proteomes" id="UP000198866">
    <property type="component" value="Unassembled WGS sequence"/>
</dbReference>
<keyword evidence="8" id="KW-0653">Protein transport</keyword>
<dbReference type="GO" id="GO:0015031">
    <property type="term" value="P:protein transport"/>
    <property type="evidence" value="ECO:0007669"/>
    <property type="project" value="UniProtKB-KW"/>
</dbReference>
<evidence type="ECO:0000256" key="3">
    <source>
        <dbReference type="ARBA" id="ARBA00005848"/>
    </source>
</evidence>
<evidence type="ECO:0000313" key="15">
    <source>
        <dbReference type="Proteomes" id="UP000198866"/>
    </source>
</evidence>
<keyword evidence="10" id="KW-0998">Cell outer membrane</keyword>
<dbReference type="Pfam" id="PF05658">
    <property type="entry name" value="YadA_head"/>
    <property type="match status" value="6"/>
</dbReference>
<proteinExistence type="inferred from homology"/>
<feature type="domain" description="Trimeric autotransporter adhesin YadA-like stalk" evidence="13">
    <location>
        <begin position="505"/>
        <end position="535"/>
    </location>
</feature>
<keyword evidence="15" id="KW-1185">Reference proteome</keyword>
<dbReference type="Gene3D" id="6.10.250.2040">
    <property type="match status" value="2"/>
</dbReference>
<evidence type="ECO:0000256" key="9">
    <source>
        <dbReference type="ARBA" id="ARBA00023136"/>
    </source>
</evidence>
<dbReference type="Pfam" id="PF03895">
    <property type="entry name" value="YadA_anchor"/>
    <property type="match status" value="1"/>
</dbReference>
<organism evidence="14 15">
    <name type="scientific">Paraburkholderia diazotrophica</name>
    <dbReference type="NCBI Taxonomy" id="667676"/>
    <lineage>
        <taxon>Bacteria</taxon>
        <taxon>Pseudomonadati</taxon>
        <taxon>Pseudomonadota</taxon>
        <taxon>Betaproteobacteria</taxon>
        <taxon>Burkholderiales</taxon>
        <taxon>Burkholderiaceae</taxon>
        <taxon>Paraburkholderia</taxon>
    </lineage>
</organism>
<feature type="domain" description="Trimeric autotransporter adhesin YadA-like head" evidence="12">
    <location>
        <begin position="95"/>
        <end position="117"/>
    </location>
</feature>
<feature type="domain" description="Trimeric autotransporter adhesin YadA-like head" evidence="12">
    <location>
        <begin position="399"/>
        <end position="425"/>
    </location>
</feature>
<keyword evidence="9" id="KW-0472">Membrane</keyword>
<comment type="subcellular location">
    <subcellularLocation>
        <location evidence="2">Cell outer membrane</location>
    </subcellularLocation>
    <subcellularLocation>
        <location evidence="1">Cell surface</location>
    </subcellularLocation>
</comment>
<feature type="domain" description="Trimeric autotransporter adhesin YadA-like stalk" evidence="13">
    <location>
        <begin position="641"/>
        <end position="680"/>
    </location>
</feature>
<keyword evidence="5" id="KW-1134">Transmembrane beta strand</keyword>
<dbReference type="InterPro" id="IPR045584">
    <property type="entry name" value="Pilin-like"/>
</dbReference>
<feature type="domain" description="Trimeric autotransporter adhesin YadA-like stalk" evidence="13">
    <location>
        <begin position="443"/>
        <end position="465"/>
    </location>
</feature>
<evidence type="ECO:0000256" key="8">
    <source>
        <dbReference type="ARBA" id="ARBA00022927"/>
    </source>
</evidence>
<sequence length="753" mass="73210">MSNVQSVARDQRAPVSSLSVRARGSAGLISRSVAPYDAVGRVGCFDRYARAGMAVAVFGAIAWLPAARAAPVTDYIAVSTNVMTGAPTTVSNDLNTMAIGPSANASGDYALAVGAGAGAARAGSTAIGARVAALGLDTTVIGYSASTGFDADRAVSIGYMSAADGADSLAFGSMSMARGQRSTAIGVNALVGDAAVDGVALGSNSAVIASGAVALGANSKADRANVVSVGNATLQRQIVNVAAGTADTDAVNVSQLRAAVSAGVPDAVTYDSAAHDAVTLGGAAASAPVRLGNVANGMVDASSHDAINGSQLHGLSASVASALGGGAAVAADGTVVAPSYRVGGSVFRNVGDALGNLDGRVASNTSAINDLNVALGNVMNNGVEPRYFHANSTLADSLATGANSVAIGGGAQAAFENSVALGANAVADRANSVSVGTTGGERQITHVAAGTADTDAVNVAQLKQAGLVDENGRTTSAVVYDHATDRVDYASVTLGQGVAGGTVLHNLANGVLASDAVNLGQLNDVVNQIVNVQTQGATNPFVSVNGDAKTEGAAATGTHATAVGASATANGDQATALGANAQASGLTATAVGAQAVANGANASAFGAGSQAVANGAVALGAGSIADRANAVSVGRAGGERQIANVAPGTRGTDAVNLNQLNAAIDQTHQSLHDLDTSTRKGIAAASALQIVTPYLPGRTTLNAGIAGYRGQAALGFGVSRWNDKGTINFNAGVASSGSNSTIVRAGIGIVLGN</sequence>
<dbReference type="Pfam" id="PF05662">
    <property type="entry name" value="YadA_stalk"/>
    <property type="match status" value="5"/>
</dbReference>
<feature type="domain" description="Trimeric autotransporter adhesin YadA-like head" evidence="12">
    <location>
        <begin position="555"/>
        <end position="581"/>
    </location>
</feature>
<dbReference type="InterPro" id="IPR011049">
    <property type="entry name" value="Serralysin-like_metalloprot_C"/>
</dbReference>
<feature type="domain" description="Trimeric autotransporter adhesin YadA-like stalk" evidence="13">
    <location>
        <begin position="293"/>
        <end position="333"/>
    </location>
</feature>
<dbReference type="SUPFAM" id="SSF101967">
    <property type="entry name" value="Adhesin YadA, collagen-binding domain"/>
    <property type="match status" value="3"/>
</dbReference>
<dbReference type="STRING" id="667676.SAMN05192539_103446"/>
<feature type="domain" description="Trimeric autotransporter adhesin YadA-like head" evidence="12">
    <location>
        <begin position="211"/>
        <end position="231"/>
    </location>
</feature>
<dbReference type="AlphaFoldDB" id="A0A1H7DZ70"/>
<evidence type="ECO:0000259" key="11">
    <source>
        <dbReference type="Pfam" id="PF03895"/>
    </source>
</evidence>
<dbReference type="InterPro" id="IPR008635">
    <property type="entry name" value="Coiled_stalk_dom"/>
</dbReference>
<dbReference type="Gene3D" id="1.20.5.170">
    <property type="match status" value="1"/>
</dbReference>